<evidence type="ECO:0000313" key="1">
    <source>
        <dbReference type="EMBL" id="KAK2947916.1"/>
    </source>
</evidence>
<evidence type="ECO:0000313" key="2">
    <source>
        <dbReference type="Proteomes" id="UP001281761"/>
    </source>
</evidence>
<comment type="caution">
    <text evidence="1">The sequence shown here is derived from an EMBL/GenBank/DDBJ whole genome shotgun (WGS) entry which is preliminary data.</text>
</comment>
<dbReference type="InterPro" id="IPR011050">
    <property type="entry name" value="Pectin_lyase_fold/virulence"/>
</dbReference>
<dbReference type="EMBL" id="JARBJD010000188">
    <property type="protein sequence ID" value="KAK2947916.1"/>
    <property type="molecule type" value="Genomic_DNA"/>
</dbReference>
<sequence>MNYQHFPRGINPLFTFQSHHVFNCGTTVNMNLLDSTLVNVTSTSSDLSPFKQQFGSDVYQRVVGSRVSCCTNHDSGTGMMSPNLGGNVMYVTSVTFTLCTFNEMAATGSGRAVIFFRETSSSLAVQTCLFHRRVCTADSDDGEHLTCDAALQRHDHSLPQTPLSRTVLRSSRGLIQLWRESLCGQCILNVQALAYPQISITSAPITIDRCTFSKYTLTDSALIQHTGSILSVSGGSFKGISRRQGESAVLASTFTDGMELHVDGVTLDTLASETGLADGLLISFLALASPSHSTPFSLTNLIFKQSSSSNTDSSHFVTIVGNDFSSWIATENRRFAGSYESLASGSWLWSVDEETGLSGSVVFCLKEGSGPVGVSDTGYAISKCGFFSVWCKGLEYGLAVADAKHQIQIDIHDTVTVDTLIDLNEESRICRKGSSSVIVLTQKGWFVIDSGVEVIFDGMTLEVVGNADRSALEVLDGHVRLNNARVVVNTESTLFFDSASHLTLESSVVVVSDCVLDGKGTSLASQHAIDVSQSTLTMNATTIQNISSADGESSNAVVLHDAAGAFTRCTFASLSSSAVGGAVHAALSSSTSLTITSCSFGSCWPEGNGGSVSVVVDLVAGGELAISASNFTSSSSQQNGGALFVDLSSLGAGSSRLTSLTFASSCRCSGDGKWVFLKGRDFGSLVTKERLEGPFDWLSLRSDADKLWGLDLAEDASSPRHSILLLHFLLGRASRTADSTVFVGQSGEDNLGCGGTADTRCGTVEWSAKEAAGSVVDIVVVSSGLLSSPIVLSNADVQIAPDLGRYCPFAVSLDNPSSAPTSMISVGRNSVLLLCSLSMSFSLAASIDSVVISSSGVVNVDLCRIQKTTLSQPFLVSTHSSHTISNTSFLSSTFTSSAFVLSACHSLSIETTTVSNNTFESSLLVGSSSRISILDLRVSNNTLKQNSSLFPLSIIPKTTSADTPSIHISSSSFSSSPTTPTPLFVSVASDCALNVVVVNSTFSHSSSSQNRTPAVVVKWTPRQPLLLRRRVV</sequence>
<keyword evidence="2" id="KW-1185">Reference proteome</keyword>
<protein>
    <submittedName>
        <fullName evidence="1">Uncharacterized protein</fullName>
    </submittedName>
</protein>
<name>A0ABQ9X7N1_9EUKA</name>
<dbReference type="SUPFAM" id="SSF51126">
    <property type="entry name" value="Pectin lyase-like"/>
    <property type="match status" value="2"/>
</dbReference>
<proteinExistence type="predicted"/>
<accession>A0ABQ9X7N1</accession>
<reference evidence="1 2" key="1">
    <citation type="journal article" date="2022" name="bioRxiv">
        <title>Genomics of Preaxostyla Flagellates Illuminates Evolutionary Transitions and the Path Towards Mitochondrial Loss.</title>
        <authorList>
            <person name="Novak L.V.F."/>
            <person name="Treitli S.C."/>
            <person name="Pyrih J."/>
            <person name="Halakuc P."/>
            <person name="Pipaliya S.V."/>
            <person name="Vacek V."/>
            <person name="Brzon O."/>
            <person name="Soukal P."/>
            <person name="Eme L."/>
            <person name="Dacks J.B."/>
            <person name="Karnkowska A."/>
            <person name="Elias M."/>
            <person name="Hampl V."/>
        </authorList>
    </citation>
    <scope>NUCLEOTIDE SEQUENCE [LARGE SCALE GENOMIC DNA]</scope>
    <source>
        <strain evidence="1">NAU3</strain>
        <tissue evidence="1">Gut</tissue>
    </source>
</reference>
<gene>
    <name evidence="1" type="ORF">BLNAU_17143</name>
</gene>
<dbReference type="Proteomes" id="UP001281761">
    <property type="component" value="Unassembled WGS sequence"/>
</dbReference>
<organism evidence="1 2">
    <name type="scientific">Blattamonas nauphoetae</name>
    <dbReference type="NCBI Taxonomy" id="2049346"/>
    <lineage>
        <taxon>Eukaryota</taxon>
        <taxon>Metamonada</taxon>
        <taxon>Preaxostyla</taxon>
        <taxon>Oxymonadida</taxon>
        <taxon>Blattamonas</taxon>
    </lineage>
</organism>